<proteinExistence type="inferred from homology"/>
<organism evidence="4 5">
    <name type="scientific">Mucuna pruriens</name>
    <name type="common">Velvet bean</name>
    <name type="synonym">Dolichos pruriens</name>
    <dbReference type="NCBI Taxonomy" id="157652"/>
    <lineage>
        <taxon>Eukaryota</taxon>
        <taxon>Viridiplantae</taxon>
        <taxon>Streptophyta</taxon>
        <taxon>Embryophyta</taxon>
        <taxon>Tracheophyta</taxon>
        <taxon>Spermatophyta</taxon>
        <taxon>Magnoliopsida</taxon>
        <taxon>eudicotyledons</taxon>
        <taxon>Gunneridae</taxon>
        <taxon>Pentapetalae</taxon>
        <taxon>rosids</taxon>
        <taxon>fabids</taxon>
        <taxon>Fabales</taxon>
        <taxon>Fabaceae</taxon>
        <taxon>Papilionoideae</taxon>
        <taxon>50 kb inversion clade</taxon>
        <taxon>NPAAA clade</taxon>
        <taxon>indigoferoid/millettioid clade</taxon>
        <taxon>Phaseoleae</taxon>
        <taxon>Mucuna</taxon>
    </lineage>
</organism>
<dbReference type="InterPro" id="IPR029058">
    <property type="entry name" value="AB_hydrolase_fold"/>
</dbReference>
<protein>
    <submittedName>
        <fullName evidence="4">Strigolactone esterase D14</fullName>
    </submittedName>
</protein>
<dbReference type="AlphaFoldDB" id="A0A371HYV1"/>
<sequence length="276" mass="30655">MVTPEKRLSTALNAKIIGSGGNETIVLCHGFGTDQSIWDKIVPLLAENYNLVLFDWPFSGAVTDKRVYEHGKYTSYEPYADDLITILDEMDLKSVTFIGHSMSAMIGCIASTKKSHLFKRLILVTASPRYMNTDEYKGGFEKSDIDELVSTIELQYENWVSAYAPIAVDPNDAVSVEKFKNCLKNMGVEVAISLAKTVFFSDYRDMLEMVQIPCTIIQSSNDVAVPLNIGNYLKEKIKGVSSLEIIEMTGHFPQLTAHLKLVELLKAVVVSGPTQI</sequence>
<evidence type="ECO:0000313" key="4">
    <source>
        <dbReference type="EMBL" id="RDY07987.1"/>
    </source>
</evidence>
<accession>A0A371HYV1</accession>
<comment type="caution">
    <text evidence="4">The sequence shown here is derived from an EMBL/GenBank/DDBJ whole genome shotgun (WGS) entry which is preliminary data.</text>
</comment>
<dbReference type="SUPFAM" id="SSF53474">
    <property type="entry name" value="alpha/beta-Hydrolases"/>
    <property type="match status" value="1"/>
</dbReference>
<dbReference type="Pfam" id="PF00561">
    <property type="entry name" value="Abhydrolase_1"/>
    <property type="match status" value="1"/>
</dbReference>
<evidence type="ECO:0000259" key="3">
    <source>
        <dbReference type="Pfam" id="PF00561"/>
    </source>
</evidence>
<dbReference type="InterPro" id="IPR000073">
    <property type="entry name" value="AB_hydrolase_1"/>
</dbReference>
<reference evidence="4" key="1">
    <citation type="submission" date="2018-05" db="EMBL/GenBank/DDBJ databases">
        <title>Draft genome of Mucuna pruriens seed.</title>
        <authorList>
            <person name="Nnadi N.E."/>
            <person name="Vos R."/>
            <person name="Hasami M.H."/>
            <person name="Devisetty U.K."/>
            <person name="Aguiy J.C."/>
        </authorList>
    </citation>
    <scope>NUCLEOTIDE SEQUENCE [LARGE SCALE GENOMIC DNA]</scope>
    <source>
        <strain evidence="4">JCA_2017</strain>
    </source>
</reference>
<dbReference type="Gene3D" id="3.40.50.1820">
    <property type="entry name" value="alpha/beta hydrolase"/>
    <property type="match status" value="1"/>
</dbReference>
<keyword evidence="5" id="KW-1185">Reference proteome</keyword>
<evidence type="ECO:0000313" key="5">
    <source>
        <dbReference type="Proteomes" id="UP000257109"/>
    </source>
</evidence>
<dbReference type="FunFam" id="3.40.50.1820:FF:000042">
    <property type="entry name" value="probable strigolactone esterase DAD2"/>
    <property type="match status" value="1"/>
</dbReference>
<evidence type="ECO:0000256" key="2">
    <source>
        <dbReference type="ARBA" id="ARBA00022801"/>
    </source>
</evidence>
<feature type="domain" description="AB hydrolase-1" evidence="3">
    <location>
        <begin position="24"/>
        <end position="132"/>
    </location>
</feature>
<dbReference type="OrthoDB" id="408373at2759"/>
<dbReference type="PANTHER" id="PTHR43039">
    <property type="entry name" value="ESTERASE-RELATED"/>
    <property type="match status" value="1"/>
</dbReference>
<dbReference type="EMBL" id="QJKJ01001363">
    <property type="protein sequence ID" value="RDY07987.1"/>
    <property type="molecule type" value="Genomic_DNA"/>
</dbReference>
<dbReference type="Proteomes" id="UP000257109">
    <property type="component" value="Unassembled WGS sequence"/>
</dbReference>
<comment type="similarity">
    <text evidence="1">Belongs to the AB hydrolase superfamily.</text>
</comment>
<dbReference type="GO" id="GO:0016787">
    <property type="term" value="F:hydrolase activity"/>
    <property type="evidence" value="ECO:0007669"/>
    <property type="project" value="UniProtKB-KW"/>
</dbReference>
<evidence type="ECO:0000256" key="1">
    <source>
        <dbReference type="ARBA" id="ARBA00008645"/>
    </source>
</evidence>
<feature type="non-terminal residue" evidence="4">
    <location>
        <position position="1"/>
    </location>
</feature>
<keyword evidence="2" id="KW-0378">Hydrolase</keyword>
<dbReference type="STRING" id="157652.A0A371HYV1"/>
<gene>
    <name evidence="4" type="primary">D14</name>
    <name evidence="4" type="ORF">CR513_07831</name>
</gene>
<name>A0A371HYV1_MUCPR</name>